<name>A0ABS5NQ39_9BACI</name>
<keyword evidence="2" id="KW-1185">Reference proteome</keyword>
<organism evidence="1 2">
    <name type="scientific">Cytobacillus citreus</name>
    <dbReference type="NCBI Taxonomy" id="2833586"/>
    <lineage>
        <taxon>Bacteria</taxon>
        <taxon>Bacillati</taxon>
        <taxon>Bacillota</taxon>
        <taxon>Bacilli</taxon>
        <taxon>Bacillales</taxon>
        <taxon>Bacillaceae</taxon>
        <taxon>Cytobacillus</taxon>
    </lineage>
</organism>
<protein>
    <submittedName>
        <fullName evidence="1">Uncharacterized protein</fullName>
    </submittedName>
</protein>
<dbReference type="EMBL" id="JAGYPM010000002">
    <property type="protein sequence ID" value="MBS4189920.1"/>
    <property type="molecule type" value="Genomic_DNA"/>
</dbReference>
<reference evidence="1 2" key="1">
    <citation type="submission" date="2021-05" db="EMBL/GenBank/DDBJ databases">
        <title>Novel Bacillus species.</title>
        <authorList>
            <person name="Liu G."/>
        </authorList>
    </citation>
    <scope>NUCLEOTIDE SEQUENCE [LARGE SCALE GENOMIC DNA]</scope>
    <source>
        <strain evidence="1 2">FJAT-49705</strain>
    </source>
</reference>
<dbReference type="Proteomes" id="UP000681027">
    <property type="component" value="Unassembled WGS sequence"/>
</dbReference>
<dbReference type="RefSeq" id="WP_213101416.1">
    <property type="nucleotide sequence ID" value="NZ_JAGYPM010000002.1"/>
</dbReference>
<evidence type="ECO:0000313" key="1">
    <source>
        <dbReference type="EMBL" id="MBS4189920.1"/>
    </source>
</evidence>
<proteinExistence type="predicted"/>
<evidence type="ECO:0000313" key="2">
    <source>
        <dbReference type="Proteomes" id="UP000681027"/>
    </source>
</evidence>
<accession>A0ABS5NQ39</accession>
<comment type="caution">
    <text evidence="1">The sequence shown here is derived from an EMBL/GenBank/DDBJ whole genome shotgun (WGS) entry which is preliminary data.</text>
</comment>
<sequence>MTIEQGQKLRSITLTSGNIKELASECELLKIRGSVALHQEVHLKEISTHGHSSFHAHVVADVLKNTGSCAIKDNCEVKEIVNAGSLKMKNGQSTTITSTGKLTIEQILQTEQIYSTGIVRAKEIQAKHFQLKLSGESEIERLITDEACVEKDGISFSLFKKKLTCKYIKGKNLQLSYTDAEIVEGDVVVIGKNCHFQTLYYKDKYTISPDAKVQHIIRREKE</sequence>
<gene>
    <name evidence="1" type="ORF">KHA94_06840</name>
</gene>